<feature type="domain" description="Secretion system C-terminal sorting" evidence="2">
    <location>
        <begin position="490"/>
        <end position="563"/>
    </location>
</feature>
<dbReference type="Proteomes" id="UP000263900">
    <property type="component" value="Chromosome"/>
</dbReference>
<dbReference type="AlphaFoldDB" id="A0A3B7MHM4"/>
<gene>
    <name evidence="3" type="ORF">D3H65_01175</name>
</gene>
<dbReference type="KEGG" id="pseg:D3H65_01175"/>
<evidence type="ECO:0000313" key="3">
    <source>
        <dbReference type="EMBL" id="AXY72669.1"/>
    </source>
</evidence>
<dbReference type="RefSeq" id="WP_119048507.1">
    <property type="nucleotide sequence ID" value="NZ_CP032157.1"/>
</dbReference>
<keyword evidence="4" id="KW-1185">Reference proteome</keyword>
<evidence type="ECO:0000259" key="2">
    <source>
        <dbReference type="Pfam" id="PF18962"/>
    </source>
</evidence>
<proteinExistence type="predicted"/>
<dbReference type="InterPro" id="IPR026444">
    <property type="entry name" value="Secre_tail"/>
</dbReference>
<organism evidence="3 4">
    <name type="scientific">Paraflavitalea soli</name>
    <dbReference type="NCBI Taxonomy" id="2315862"/>
    <lineage>
        <taxon>Bacteria</taxon>
        <taxon>Pseudomonadati</taxon>
        <taxon>Bacteroidota</taxon>
        <taxon>Chitinophagia</taxon>
        <taxon>Chitinophagales</taxon>
        <taxon>Chitinophagaceae</taxon>
        <taxon>Paraflavitalea</taxon>
    </lineage>
</organism>
<dbReference type="NCBIfam" id="TIGR04183">
    <property type="entry name" value="Por_Secre_tail"/>
    <property type="match status" value="1"/>
</dbReference>
<sequence length="567" mass="60975">MKRLIPSALLCCSTLVLNAQITTPVTRANFEVDGGLRANVFNGTPNSNGDDWFGRGDAGTGTFVIDTTGAGYINQLYINNPGSRMLPLFRGMNYPQFSIVNGAMLIDAVFIRDHHGDDSTAFASGSNKNGMSPASWATPIAQGVPDKNDILDMFMHVRREGVAVTDALWLFGGVSLEGTSGNRYFDFEMYQTDIYYERSSLSFKGYGPDAGHTSWEFDAAGNITKAGDIIFTAEYGGSGLTNLEARIWVHKNAPTLVSPTAFSWGGSFDGATAGSTYGYANILPKTAGAFYTGLQCGANTWAGPFSLVRVDNSVVTDYEANQFLEFSVNLSKLGLDPLVSVGDPCSMPFRRILVKSRSSNSFSAELKDFVGPFDFFRAPMAAATADVPMFCGVTGVSTLSVGNPLITSLYTWTTADGHIVGNHIGPVITVDQPGSYIVSQELMDSCGTTYAKDTVVVTLDAACTLLQQKDKKGRFLVSAAANKRAVLLLPNPVSTQAHLSIATPAKEDASVTVVDLSGRILQRVKRSVDRGTSTMNVDIPASWKNGTYFIKVVLGSEVFTEKMLLRR</sequence>
<dbReference type="SUPFAM" id="SSF49299">
    <property type="entry name" value="PKD domain"/>
    <property type="match status" value="1"/>
</dbReference>
<keyword evidence="1" id="KW-0732">Signal</keyword>
<feature type="signal peptide" evidence="1">
    <location>
        <begin position="1"/>
        <end position="19"/>
    </location>
</feature>
<accession>A0A3B7MHM4</accession>
<dbReference type="InterPro" id="IPR035986">
    <property type="entry name" value="PKD_dom_sf"/>
</dbReference>
<feature type="chain" id="PRO_5017594602" evidence="1">
    <location>
        <begin position="20"/>
        <end position="567"/>
    </location>
</feature>
<reference evidence="3 4" key="1">
    <citation type="submission" date="2018-09" db="EMBL/GenBank/DDBJ databases">
        <title>Genome sequencing of strain 6GH32-13.</title>
        <authorList>
            <person name="Weon H.-Y."/>
            <person name="Heo J."/>
            <person name="Kwon S.-W."/>
        </authorList>
    </citation>
    <scope>NUCLEOTIDE SEQUENCE [LARGE SCALE GENOMIC DNA]</scope>
    <source>
        <strain evidence="3 4">5GH32-13</strain>
    </source>
</reference>
<dbReference type="OrthoDB" id="599464at2"/>
<protein>
    <submittedName>
        <fullName evidence="3">T9SS C-terminal target domain-containing protein</fullName>
    </submittedName>
</protein>
<evidence type="ECO:0000313" key="4">
    <source>
        <dbReference type="Proteomes" id="UP000263900"/>
    </source>
</evidence>
<evidence type="ECO:0000256" key="1">
    <source>
        <dbReference type="SAM" id="SignalP"/>
    </source>
</evidence>
<dbReference type="EMBL" id="CP032157">
    <property type="protein sequence ID" value="AXY72669.1"/>
    <property type="molecule type" value="Genomic_DNA"/>
</dbReference>
<name>A0A3B7MHM4_9BACT</name>
<dbReference type="Pfam" id="PF18962">
    <property type="entry name" value="Por_Secre_tail"/>
    <property type="match status" value="1"/>
</dbReference>